<feature type="signal peptide" evidence="2">
    <location>
        <begin position="1"/>
        <end position="32"/>
    </location>
</feature>
<proteinExistence type="predicted"/>
<organism evidence="4 5">
    <name type="scientific">Paraburkholderia caballeronis</name>
    <dbReference type="NCBI Taxonomy" id="416943"/>
    <lineage>
        <taxon>Bacteria</taxon>
        <taxon>Pseudomonadati</taxon>
        <taxon>Pseudomonadota</taxon>
        <taxon>Betaproteobacteria</taxon>
        <taxon>Burkholderiales</taxon>
        <taxon>Burkholderiaceae</taxon>
        <taxon>Paraburkholderia</taxon>
    </lineage>
</organism>
<dbReference type="Pfam" id="PF16483">
    <property type="entry name" value="Glyco_hydro_64"/>
    <property type="match status" value="2"/>
</dbReference>
<dbReference type="Gene3D" id="2.60.110.10">
    <property type="entry name" value="Thaumatin"/>
    <property type="match status" value="2"/>
</dbReference>
<protein>
    <submittedName>
        <fullName evidence="4">Beta-1,3-glucanase</fullName>
    </submittedName>
</protein>
<gene>
    <name evidence="4" type="ORF">SAMN05192542_1038</name>
</gene>
<feature type="region of interest" description="Disordered" evidence="1">
    <location>
        <begin position="39"/>
        <end position="86"/>
    </location>
</feature>
<dbReference type="Proteomes" id="UP000199120">
    <property type="component" value="Unassembled WGS sequence"/>
</dbReference>
<dbReference type="RefSeq" id="WP_167627005.1">
    <property type="nucleotide sequence ID" value="NZ_FNSR01000001.1"/>
</dbReference>
<name>A0A1H7IVZ2_9BURK</name>
<dbReference type="InterPro" id="IPR037176">
    <property type="entry name" value="Osmotin/thaumatin-like_sf"/>
</dbReference>
<evidence type="ECO:0000256" key="2">
    <source>
        <dbReference type="SAM" id="SignalP"/>
    </source>
</evidence>
<dbReference type="STRING" id="416943.SAMN05445871_1703"/>
<dbReference type="Gene3D" id="3.30.920.50">
    <property type="entry name" value="Beta-1,3-glucanase, C-terminal domain"/>
    <property type="match status" value="1"/>
</dbReference>
<dbReference type="InterPro" id="IPR013783">
    <property type="entry name" value="Ig-like_fold"/>
</dbReference>
<dbReference type="Gene3D" id="2.60.40.10">
    <property type="entry name" value="Immunoglobulins"/>
    <property type="match status" value="1"/>
</dbReference>
<reference evidence="5" key="1">
    <citation type="submission" date="2016-10" db="EMBL/GenBank/DDBJ databases">
        <authorList>
            <person name="Varghese N."/>
            <person name="Submissions S."/>
        </authorList>
    </citation>
    <scope>NUCLEOTIDE SEQUENCE [LARGE SCALE GENOMIC DNA]</scope>
    <source>
        <strain evidence="5">LMG 26416</strain>
    </source>
</reference>
<dbReference type="InterPro" id="IPR042517">
    <property type="entry name" value="Glyco_hydro_64_N_2"/>
</dbReference>
<sequence>MVSVRQGARPRLRNGAAALAAVSMLSAAALLAACGGGGGDSGTPAASSGNSAGNGNPPGGAPGAPNAPPASGLATTPGGPAISIEPAPQTVSAGQQAFFMVKADGATSYQWYRNGHAISGATSSNYFAPAAQSGDDGAVFAVAVSNGIGTTASTNATLNFNTAADASPPASFWGSTASLPPATQVMTFAFLNRTNGKVPDSQIFWQIQGRSASGQQINEFHSIADAPTFDSPGINSARMYFYIAPTIAGATQTPTSYYDFIEFNLGRGDATQPWNFNGDTTRVDAFGLKLAIRLQCTGGTDVVRGEDYGTFLEDRSVTFAKYLATVPAEFLTTGTQNAPYRIVEPGGAANFQPGGANAAYYDSYVDTVWAANGIDPAIVPKPMAFLRFADGSRPDLIAAIERHVADQPGTFKADGTLVNPNFWSTLPQSAFYPAGPANYYAKFWHTHGIDALAYGFSYDDVGAHSSDIGCNSPQRLVVAVGW</sequence>
<keyword evidence="5" id="KW-1185">Reference proteome</keyword>
<dbReference type="PROSITE" id="PS51257">
    <property type="entry name" value="PROKAR_LIPOPROTEIN"/>
    <property type="match status" value="1"/>
</dbReference>
<dbReference type="SUPFAM" id="SSF48726">
    <property type="entry name" value="Immunoglobulin"/>
    <property type="match status" value="1"/>
</dbReference>
<dbReference type="AlphaFoldDB" id="A0A1H7IVZ2"/>
<dbReference type="InterPro" id="IPR036179">
    <property type="entry name" value="Ig-like_dom_sf"/>
</dbReference>
<dbReference type="InterPro" id="IPR032477">
    <property type="entry name" value="Glyco_hydro_64"/>
</dbReference>
<dbReference type="EMBL" id="FOAJ01000003">
    <property type="protein sequence ID" value="SEK65820.1"/>
    <property type="molecule type" value="Genomic_DNA"/>
</dbReference>
<keyword evidence="2" id="KW-0732">Signal</keyword>
<evidence type="ECO:0000313" key="5">
    <source>
        <dbReference type="Proteomes" id="UP000199120"/>
    </source>
</evidence>
<evidence type="ECO:0000256" key="1">
    <source>
        <dbReference type="SAM" id="MobiDB-lite"/>
    </source>
</evidence>
<evidence type="ECO:0000313" key="4">
    <source>
        <dbReference type="EMBL" id="SEK65820.1"/>
    </source>
</evidence>
<dbReference type="PROSITE" id="PS52006">
    <property type="entry name" value="GH64"/>
    <property type="match status" value="1"/>
</dbReference>
<accession>A0A1H7IVZ2</accession>
<feature type="chain" id="PRO_5030028965" evidence="2">
    <location>
        <begin position="33"/>
        <end position="482"/>
    </location>
</feature>
<feature type="compositionally biased region" description="Low complexity" evidence="1">
    <location>
        <begin position="42"/>
        <end position="55"/>
    </location>
</feature>
<evidence type="ECO:0000259" key="3">
    <source>
        <dbReference type="PROSITE" id="PS52006"/>
    </source>
</evidence>
<feature type="domain" description="GH64" evidence="3">
    <location>
        <begin position="183"/>
        <end position="482"/>
    </location>
</feature>